<feature type="region of interest" description="Disordered" evidence="1">
    <location>
        <begin position="1241"/>
        <end position="1337"/>
    </location>
</feature>
<reference evidence="3 4" key="1">
    <citation type="submission" date="2017-10" db="EMBL/GenBank/DDBJ databases">
        <title>A novel species of cold-tolerant Malassezia isolated from bats.</title>
        <authorList>
            <person name="Lorch J.M."/>
            <person name="Palmer J.M."/>
            <person name="Vanderwolf K.J."/>
            <person name="Schmidt K.Z."/>
            <person name="Verant M.L."/>
            <person name="Weller T.J."/>
            <person name="Blehert D.S."/>
        </authorList>
    </citation>
    <scope>NUCLEOTIDE SEQUENCE [LARGE SCALE GENOMIC DNA]</scope>
    <source>
        <strain evidence="3 4">NWHC:44797-103</strain>
    </source>
</reference>
<evidence type="ECO:0000313" key="3">
    <source>
        <dbReference type="EMBL" id="PKI83757.1"/>
    </source>
</evidence>
<protein>
    <recommendedName>
        <fullName evidence="2">Meiotically up-regulated protein Msb1/Mug8 domain-containing protein</fullName>
    </recommendedName>
</protein>
<feature type="compositionally biased region" description="Basic and acidic residues" evidence="1">
    <location>
        <begin position="1288"/>
        <end position="1304"/>
    </location>
</feature>
<feature type="region of interest" description="Disordered" evidence="1">
    <location>
        <begin position="81"/>
        <end position="107"/>
    </location>
</feature>
<dbReference type="PANTHER" id="PTHR28093">
    <property type="entry name" value="MORPHOGENESIS-RELATED PROTEIN MSB1"/>
    <property type="match status" value="1"/>
</dbReference>
<dbReference type="Gene3D" id="1.10.555.10">
    <property type="entry name" value="Rho GTPase activation protein"/>
    <property type="match status" value="1"/>
</dbReference>
<name>A0A2N1JB29_9BASI</name>
<dbReference type="InterPro" id="IPR037508">
    <property type="entry name" value="Msb1/Mug8"/>
</dbReference>
<feature type="region of interest" description="Disordered" evidence="1">
    <location>
        <begin position="34"/>
        <end position="65"/>
    </location>
</feature>
<evidence type="ECO:0000256" key="1">
    <source>
        <dbReference type="SAM" id="MobiDB-lite"/>
    </source>
</evidence>
<feature type="region of interest" description="Disordered" evidence="1">
    <location>
        <begin position="720"/>
        <end position="777"/>
    </location>
</feature>
<dbReference type="InterPro" id="IPR012965">
    <property type="entry name" value="Msb1/Mug8_dom"/>
</dbReference>
<sequence length="1893" mass="202817">MSKSASPPVGEDALLYGHSSPAMAWIAAQAGQSPDLGRANSTRPRVVSSAAANGERPLPRLPNGASRDNIAAMQLASRASNAVQDGQAAKPVSDTERAQVLRSTPAARTARAPKMQYNAWPSRAGQHGAAVSVYGYAGYAWEHPMSVEEVATVAARVIAQIRTHGVDSPLLLSSMAPDLSATGTTTLIHALLATYSTDKEMDPAASRAFEDALQFANVYELVALLKWVLARIGCVVAERPMRPTGVPAPPLTDLVMVQERGFLPWKPYLAWRKQEKEQGFPTSAYMAFASSLEPSLARLLDMLLDFFAMVAARSSHNGTPPSVIGRIFGVLLFGLPEDAEFEATYTAYICASNAAEHLILAFMRYHASMASTEAQLPRRLLKHIRNYPQMLPAELSQSSANVHTVSVVPISRFTREYARDLLLESTRRPSPALLSVLGARSAAPLEITQRMRKLLNVDRALGRQAFGDEDASVSMEGDQTRMEKVRSMYWTNFDLQDLVPDPDDSRMDWVAQYDDAILGEAQRDPQVVAKQTGVLRRNDPHVFNNKPLAFPYDTEPVVSQAFEMDDIFPEVWADYLVGNGWSNRDEVVHRNASFAVLQLRVRPANSPGLQMHDALDDAGTWFVFQEHVPRAYRKALDTHGRTVRHSLPMLRKLNRFRMVRAGLAPPSTVCVVNRAAQEAAPTDVQNTFASQPARPSAPLDDASENKRTLRSVLTAPLDAIRSGGQAKEAPARSSWTPLFQPLPKSDVLENDARDQTPQPAPESDWLNKPKAMDTRETASPLKMVPAPVNVRTPEIVPLQGHGTVSASRAEAGSVKDVDYFARDIVTMRSPAEAAEMQGGPRASTEKIVRVNPTTAPGLGGTGEAPAKAILDDAPALPARPAAPLDHARADLVMTSKDVSHVPATASVPVRSVPPSNAKRLSTATNDEFEDAMDTFEDAHTELSDEPAMARDAAPSSALRAVPSVQSHRRQLGIRPSLSKAAIPGLAPVAVAPSRAGPVKAPAEQVPVPWSVQPNGHPIPVQVSHTQRVEAARTARARASKAAAPADEPRMDRLPSSQPIATEHVEVPTQTPKRLGHPTNPFLARSERTPVVAVERSPVAAQRTNVAPFATPARPSPHVPTIQPVPQGTPVPSPEMPVQPAWHPVQSSDQLQHPEWIAEQQAERDAMMSHARSSTEHGMRPIAAQSVKHSPSEASQAELRAGQGILGGIRSRGSSWILKGKKSLRALGSPHISPNMVGIFDSVPDAPGEMQVSERSVPQEHAPYTASPPAHPRQSLGEAPASVRPQVGVRERRAVPSLKDVEGRSRNALSEMETEREQPQHAQVNSATPESASVENAPSSCATAGLGIQNTECVVPVVASAPLQRDVSASAGTFQETSAPRSKRMTLPGGNTSLGFMGAPVKSAAAYAVPTNAPTAPVPVPVSAPTRTDVQPSKAHASIPAIARPVDGAAPSLGGFRPVVFGSAAPTWKLPWERQSTSDSTRAGAPTRPARQTATILEESESNISTDAHAGEPPREANVVAWIDQPPSPATAAARARLPQPDPAFALSPATIAATKFTTEQRSPASVAAARFVPDQATETVAAPRLQKPLAAPISPRIMHTFTSPKLRPAESDPSSSPEEDAETSGELLSAKPVVSLHADQFASPETPPMPLKHMLADELADDEAEDMFYRAGLSLQNVSVSMDAPAEKNVQPLAFNGEQPITGYVTDAAHQRQASIPRDRSFRQGLSVLAGIPRQEAVADSGMDAPTLDTPFAPPAFEAPVSLPAATQAPTSSTPVQDAAPRMADPVEPIATEPPFSAPFATAPYPDDDGYDSDEAFFRRPVFRSTGNRTVSTVTVIDKDGKLRGPTTPQMHSSALGTPEQLISSRHSMLSNTSMERAEDKQGDYATHVPGGF</sequence>
<dbReference type="InterPro" id="IPR008936">
    <property type="entry name" value="Rho_GTPase_activation_prot"/>
</dbReference>
<feature type="compositionally biased region" description="Basic and acidic residues" evidence="1">
    <location>
        <begin position="765"/>
        <end position="776"/>
    </location>
</feature>
<feature type="region of interest" description="Disordered" evidence="1">
    <location>
        <begin position="1603"/>
        <end position="1626"/>
    </location>
</feature>
<evidence type="ECO:0000313" key="4">
    <source>
        <dbReference type="Proteomes" id="UP000232875"/>
    </source>
</evidence>
<gene>
    <name evidence="3" type="ORF">MVES_002375</name>
</gene>
<feature type="domain" description="Meiotically up-regulated protein Msb1/Mug8" evidence="2">
    <location>
        <begin position="261"/>
        <end position="410"/>
    </location>
</feature>
<organism evidence="3 4">
    <name type="scientific">Malassezia vespertilionis</name>
    <dbReference type="NCBI Taxonomy" id="2020962"/>
    <lineage>
        <taxon>Eukaryota</taxon>
        <taxon>Fungi</taxon>
        <taxon>Dikarya</taxon>
        <taxon>Basidiomycota</taxon>
        <taxon>Ustilaginomycotina</taxon>
        <taxon>Malasseziomycetes</taxon>
        <taxon>Malasseziales</taxon>
        <taxon>Malasseziaceae</taxon>
        <taxon>Malassezia</taxon>
    </lineage>
</organism>
<accession>A0A2N1JB29</accession>
<proteinExistence type="predicted"/>
<dbReference type="EMBL" id="KZ454991">
    <property type="protein sequence ID" value="PKI83757.1"/>
    <property type="molecule type" value="Genomic_DNA"/>
</dbReference>
<feature type="region of interest" description="Disordered" evidence="1">
    <location>
        <begin position="1867"/>
        <end position="1893"/>
    </location>
</feature>
<dbReference type="Pfam" id="PF08101">
    <property type="entry name" value="Msb1-Mug8_dom"/>
    <property type="match status" value="1"/>
</dbReference>
<evidence type="ECO:0000259" key="2">
    <source>
        <dbReference type="Pfam" id="PF08101"/>
    </source>
</evidence>
<keyword evidence="4" id="KW-1185">Reference proteome</keyword>
<feature type="region of interest" description="Disordered" evidence="1">
    <location>
        <begin position="681"/>
        <end position="706"/>
    </location>
</feature>
<feature type="compositionally biased region" description="Polar residues" evidence="1">
    <location>
        <begin position="1319"/>
        <end position="1337"/>
    </location>
</feature>
<dbReference type="Proteomes" id="UP000232875">
    <property type="component" value="Unassembled WGS sequence"/>
</dbReference>
<dbReference type="STRING" id="2020962.A0A2N1JB29"/>
<dbReference type="PANTHER" id="PTHR28093:SF1">
    <property type="entry name" value="MORPHOGENESIS-RELATED PROTEIN MSB1"/>
    <property type="match status" value="1"/>
</dbReference>
<dbReference type="OrthoDB" id="3362494at2759"/>